<dbReference type="AlphaFoldDB" id="A0A508TJU6"/>
<protein>
    <recommendedName>
        <fullName evidence="3">Aminoglycoside/hydroxyurea antibiotic resistance kinase</fullName>
    </recommendedName>
</protein>
<gene>
    <name evidence="1" type="ORF">CI1B_54140</name>
</gene>
<dbReference type="RefSeq" id="WP_139862401.1">
    <property type="nucleotide sequence ID" value="NZ_CAADFC020000021.1"/>
</dbReference>
<dbReference type="SUPFAM" id="SSF56112">
    <property type="entry name" value="Protein kinase-like (PK-like)"/>
    <property type="match status" value="1"/>
</dbReference>
<dbReference type="Pfam" id="PF04655">
    <property type="entry name" value="APH_6_hur"/>
    <property type="match status" value="1"/>
</dbReference>
<dbReference type="Gene3D" id="3.90.1200.10">
    <property type="match status" value="1"/>
</dbReference>
<evidence type="ECO:0000313" key="1">
    <source>
        <dbReference type="EMBL" id="VIO74640.1"/>
    </source>
</evidence>
<proteinExistence type="predicted"/>
<evidence type="ECO:0000313" key="2">
    <source>
        <dbReference type="Proteomes" id="UP000328092"/>
    </source>
</evidence>
<dbReference type="Proteomes" id="UP000328092">
    <property type="component" value="Unassembled WGS sequence"/>
</dbReference>
<name>A0A508TJU6_9BRAD</name>
<dbReference type="GO" id="GO:0019748">
    <property type="term" value="P:secondary metabolic process"/>
    <property type="evidence" value="ECO:0007669"/>
    <property type="project" value="InterPro"/>
</dbReference>
<sequence>MFEPYLSAWSLIPDGNPIVTHAARLLPVRRHGEPAMLKLSTERDERLGGIVMEWWDGDGAARVLAREGDALLLERATGPTSLSEMARTGWDDEACNFLCATAARLHTARTKPRPDLTPLTDWFRELWPAARTHGGIMRRSAAAAEALLGDQREVVVLHGDLHHDNVLDFGARGWLAIDPKHLVGERGFDFANIFTNPDLADPTRPVAIVPGRFARRVDIVTEVAGMDRRRLLSWILAWTGLSAAWYLGDADPLAEIDLTIARLAAAELDRWRDARGYAATAPAPVSDTLRIRHFEVSKK</sequence>
<reference evidence="1" key="1">
    <citation type="submission" date="2019-02" db="EMBL/GenBank/DDBJ databases">
        <authorList>
            <person name="Pothier F.J."/>
        </authorList>
    </citation>
    <scope>NUCLEOTIDE SEQUENCE</scope>
    <source>
        <strain evidence="1">CI-1B</strain>
    </source>
</reference>
<organism evidence="1 2">
    <name type="scientific">Bradyrhizobium ivorense</name>
    <dbReference type="NCBI Taxonomy" id="2511166"/>
    <lineage>
        <taxon>Bacteria</taxon>
        <taxon>Pseudomonadati</taxon>
        <taxon>Pseudomonadota</taxon>
        <taxon>Alphaproteobacteria</taxon>
        <taxon>Hyphomicrobiales</taxon>
        <taxon>Nitrobacteraceae</taxon>
        <taxon>Bradyrhizobium</taxon>
    </lineage>
</organism>
<dbReference type="InterPro" id="IPR006748">
    <property type="entry name" value="NH2Glyco/OHUrea_AB-resist_kin"/>
</dbReference>
<keyword evidence="2" id="KW-1185">Reference proteome</keyword>
<dbReference type="EMBL" id="CAADFC020000021">
    <property type="protein sequence ID" value="VIO74640.1"/>
    <property type="molecule type" value="Genomic_DNA"/>
</dbReference>
<dbReference type="OrthoDB" id="3638028at2"/>
<comment type="caution">
    <text evidence="1">The sequence shown here is derived from an EMBL/GenBank/DDBJ whole genome shotgun (WGS) entry which is preliminary data.</text>
</comment>
<dbReference type="InterPro" id="IPR011009">
    <property type="entry name" value="Kinase-like_dom_sf"/>
</dbReference>
<dbReference type="GO" id="GO:0016773">
    <property type="term" value="F:phosphotransferase activity, alcohol group as acceptor"/>
    <property type="evidence" value="ECO:0007669"/>
    <property type="project" value="InterPro"/>
</dbReference>
<accession>A0A508TJU6</accession>
<evidence type="ECO:0008006" key="3">
    <source>
        <dbReference type="Google" id="ProtNLM"/>
    </source>
</evidence>